<keyword evidence="11" id="KW-1185">Reference proteome</keyword>
<reference evidence="12" key="1">
    <citation type="submission" date="2017-02" db="UniProtKB">
        <authorList>
            <consortium name="WormBaseParasite"/>
        </authorList>
    </citation>
    <scope>IDENTIFICATION</scope>
</reference>
<keyword evidence="4" id="KW-0378">Hydrolase</keyword>
<evidence type="ECO:0000256" key="3">
    <source>
        <dbReference type="ARBA" id="ARBA00022729"/>
    </source>
</evidence>
<dbReference type="Gene3D" id="3.90.70.10">
    <property type="entry name" value="Cysteine proteinases"/>
    <property type="match status" value="1"/>
</dbReference>
<dbReference type="Pfam" id="PF00112">
    <property type="entry name" value="Peptidase_C1"/>
    <property type="match status" value="1"/>
</dbReference>
<evidence type="ECO:0000313" key="9">
    <source>
        <dbReference type="EMBL" id="VDN51783.1"/>
    </source>
</evidence>
<evidence type="ECO:0000256" key="2">
    <source>
        <dbReference type="ARBA" id="ARBA00022670"/>
    </source>
</evidence>
<evidence type="ECO:0000256" key="4">
    <source>
        <dbReference type="ARBA" id="ARBA00022801"/>
    </source>
</evidence>
<proteinExistence type="inferred from homology"/>
<comment type="similarity">
    <text evidence="1">Belongs to the peptidase C1 family.</text>
</comment>
<dbReference type="Proteomes" id="UP000274756">
    <property type="component" value="Unassembled WGS sequence"/>
</dbReference>
<feature type="domain" description="Peptidase C1A papain C-terminal" evidence="8">
    <location>
        <begin position="74"/>
        <end position="327"/>
    </location>
</feature>
<keyword evidence="5" id="KW-0788">Thiol protease</keyword>
<dbReference type="PROSITE" id="PS00639">
    <property type="entry name" value="THIOL_PROTEASE_HIS"/>
    <property type="match status" value="1"/>
</dbReference>
<dbReference type="GO" id="GO:0006508">
    <property type="term" value="P:proteolysis"/>
    <property type="evidence" value="ECO:0007669"/>
    <property type="project" value="UniProtKB-KW"/>
</dbReference>
<dbReference type="InterPro" id="IPR000668">
    <property type="entry name" value="Peptidase_C1A_C"/>
</dbReference>
<dbReference type="OrthoDB" id="640249at2759"/>
<dbReference type="InterPro" id="IPR013128">
    <property type="entry name" value="Peptidase_C1A"/>
</dbReference>
<evidence type="ECO:0000313" key="12">
    <source>
        <dbReference type="WBParaSite" id="DME_0000746301-mRNA-1"/>
    </source>
</evidence>
<keyword evidence="6" id="KW-0865">Zymogen</keyword>
<keyword evidence="2" id="KW-0645">Protease</keyword>
<dbReference type="EMBL" id="UYYG01000031">
    <property type="protein sequence ID" value="VDN51783.1"/>
    <property type="molecule type" value="Genomic_DNA"/>
</dbReference>
<dbReference type="InterPro" id="IPR038765">
    <property type="entry name" value="Papain-like_cys_pep_sf"/>
</dbReference>
<dbReference type="Proteomes" id="UP000038040">
    <property type="component" value="Unplaced"/>
</dbReference>
<accession>A0A0N4UIM8</accession>
<evidence type="ECO:0000256" key="5">
    <source>
        <dbReference type="ARBA" id="ARBA00022807"/>
    </source>
</evidence>
<dbReference type="SUPFAM" id="SSF54001">
    <property type="entry name" value="Cysteine proteinases"/>
    <property type="match status" value="1"/>
</dbReference>
<gene>
    <name evidence="9" type="ORF">DME_LOCUS1756</name>
</gene>
<reference evidence="9 11" key="2">
    <citation type="submission" date="2018-11" db="EMBL/GenBank/DDBJ databases">
        <authorList>
            <consortium name="Pathogen Informatics"/>
        </authorList>
    </citation>
    <scope>NUCLEOTIDE SEQUENCE [LARGE SCALE GENOMIC DNA]</scope>
</reference>
<evidence type="ECO:0000313" key="10">
    <source>
        <dbReference type="Proteomes" id="UP000038040"/>
    </source>
</evidence>
<organism evidence="10 12">
    <name type="scientific">Dracunculus medinensis</name>
    <name type="common">Guinea worm</name>
    <dbReference type="NCBI Taxonomy" id="318479"/>
    <lineage>
        <taxon>Eukaryota</taxon>
        <taxon>Metazoa</taxon>
        <taxon>Ecdysozoa</taxon>
        <taxon>Nematoda</taxon>
        <taxon>Chromadorea</taxon>
        <taxon>Rhabditida</taxon>
        <taxon>Spirurina</taxon>
        <taxon>Dracunculoidea</taxon>
        <taxon>Dracunculidae</taxon>
        <taxon>Dracunculus</taxon>
    </lineage>
</organism>
<dbReference type="AlphaFoldDB" id="A0A0N4UIM8"/>
<keyword evidence="7" id="KW-1015">Disulfide bond</keyword>
<evidence type="ECO:0000256" key="7">
    <source>
        <dbReference type="ARBA" id="ARBA00023157"/>
    </source>
</evidence>
<keyword evidence="3" id="KW-0732">Signal</keyword>
<dbReference type="WBParaSite" id="DME_0000746301-mRNA-1">
    <property type="protein sequence ID" value="DME_0000746301-mRNA-1"/>
    <property type="gene ID" value="DME_0000746301"/>
</dbReference>
<evidence type="ECO:0000313" key="11">
    <source>
        <dbReference type="Proteomes" id="UP000274756"/>
    </source>
</evidence>
<evidence type="ECO:0000259" key="8">
    <source>
        <dbReference type="SMART" id="SM00645"/>
    </source>
</evidence>
<dbReference type="CDD" id="cd02620">
    <property type="entry name" value="Peptidase_C1A_CathepsinB"/>
    <property type="match status" value="1"/>
</dbReference>
<sequence length="332" mass="37621">MQRRNFRSTTLFHRNLVDYINNNQNLWKAEINKRFVSLKAIDLLRFLGTNRLGTNKQKIKHTAREENYYAKTEIPESFDAREQWPLCNSIGKIQDQSTCSNRSCWAIAAVEAMSDRICIASNQTKQVMLSARDLLSCCSKCSNGCSDAGDPIAAWEYWNTEGIVTGSDFASNASCLPYPFPECDHFNQSIYHPSCGPEIYPTLNCISECSENYSKSYADDKYYGFSPYLLPRNVTRIQLEIMNNGPVEAVLNVYSDFMSYEKGIYMHVIGDALGGHSVKIIGWGVENSISYWLIVNSWNGEWGENGLFRMLRGTNECGIEENVVAGIPDFSR</sequence>
<dbReference type="FunFam" id="3.90.70.10:FF:000031">
    <property type="entry name" value="Cathepsin B"/>
    <property type="match status" value="1"/>
</dbReference>
<evidence type="ECO:0000256" key="6">
    <source>
        <dbReference type="ARBA" id="ARBA00023145"/>
    </source>
</evidence>
<dbReference type="PANTHER" id="PTHR12411">
    <property type="entry name" value="CYSTEINE PROTEASE FAMILY C1-RELATED"/>
    <property type="match status" value="1"/>
</dbReference>
<dbReference type="GO" id="GO:0008234">
    <property type="term" value="F:cysteine-type peptidase activity"/>
    <property type="evidence" value="ECO:0007669"/>
    <property type="project" value="UniProtKB-KW"/>
</dbReference>
<dbReference type="SMART" id="SM00645">
    <property type="entry name" value="Pept_C1"/>
    <property type="match status" value="1"/>
</dbReference>
<name>A0A0N4UIM8_DRAME</name>
<evidence type="ECO:0000256" key="1">
    <source>
        <dbReference type="ARBA" id="ARBA00008455"/>
    </source>
</evidence>
<dbReference type="InterPro" id="IPR025660">
    <property type="entry name" value="Pept_his_AS"/>
</dbReference>
<dbReference type="STRING" id="318479.A0A0N4UIM8"/>
<protein>
    <submittedName>
        <fullName evidence="12">Pept_C1 domain-containing protein</fullName>
    </submittedName>
</protein>